<dbReference type="OrthoDB" id="3227921at2759"/>
<gene>
    <name evidence="3" type="ORF">CPB83DRAFT_904846</name>
</gene>
<keyword evidence="2" id="KW-0472">Membrane</keyword>
<evidence type="ECO:0000313" key="3">
    <source>
        <dbReference type="EMBL" id="KAF9531291.1"/>
    </source>
</evidence>
<evidence type="ECO:0000256" key="2">
    <source>
        <dbReference type="SAM" id="Phobius"/>
    </source>
</evidence>
<dbReference type="Proteomes" id="UP000807306">
    <property type="component" value="Unassembled WGS sequence"/>
</dbReference>
<keyword evidence="2" id="KW-0812">Transmembrane</keyword>
<evidence type="ECO:0000313" key="4">
    <source>
        <dbReference type="Proteomes" id="UP000807306"/>
    </source>
</evidence>
<accession>A0A9P6ELF4</accession>
<keyword evidence="2" id="KW-1133">Transmembrane helix</keyword>
<proteinExistence type="predicted"/>
<dbReference type="AlphaFoldDB" id="A0A9P6ELF4"/>
<comment type="caution">
    <text evidence="3">The sequence shown here is derived from an EMBL/GenBank/DDBJ whole genome shotgun (WGS) entry which is preliminary data.</text>
</comment>
<dbReference type="EMBL" id="MU157836">
    <property type="protein sequence ID" value="KAF9531291.1"/>
    <property type="molecule type" value="Genomic_DNA"/>
</dbReference>
<feature type="compositionally biased region" description="Basic and acidic residues" evidence="1">
    <location>
        <begin position="320"/>
        <end position="331"/>
    </location>
</feature>
<evidence type="ECO:0000256" key="1">
    <source>
        <dbReference type="SAM" id="MobiDB-lite"/>
    </source>
</evidence>
<sequence length="362" mass="40241">MYAYTPLQVIENFSPEALSLNIALRFDTPSANRMARSGASELYPFVEVEVCHNGLDLAFKSTGLVLSTDPEVLAERLEQLEILVTVNFTEPALQTTIANVFSPSAQIYVGLTDSIHDAVTKSSSALLVRGVNLVGTVTKTIRRTFKPSLWGNHVQSYRTFLTTDITQILSENWMTPFKAVIPQGPDISTARISFATSWTEWKILEDCPNESVFSSLASVGGLWTFLAGMFAAIYGTSIVKVLFEFKPMSVFGYVHGLQKSNLRQAYLAEYPRVQEDLKARTEDRGLLALIHDHILDIDFLTPSKDETNTRISNSIDPSPDWDRQKTERTGQRELECAVVEHKLVDTSAPVYPTTLAPEPSIS</sequence>
<feature type="transmembrane region" description="Helical" evidence="2">
    <location>
        <begin position="222"/>
        <end position="243"/>
    </location>
</feature>
<reference evidence="3" key="1">
    <citation type="submission" date="2020-11" db="EMBL/GenBank/DDBJ databases">
        <authorList>
            <consortium name="DOE Joint Genome Institute"/>
            <person name="Ahrendt S."/>
            <person name="Riley R."/>
            <person name="Andreopoulos W."/>
            <person name="Labutti K."/>
            <person name="Pangilinan J."/>
            <person name="Ruiz-Duenas F.J."/>
            <person name="Barrasa J.M."/>
            <person name="Sanchez-Garcia M."/>
            <person name="Camarero S."/>
            <person name="Miyauchi S."/>
            <person name="Serrano A."/>
            <person name="Linde D."/>
            <person name="Babiker R."/>
            <person name="Drula E."/>
            <person name="Ayuso-Fernandez I."/>
            <person name="Pacheco R."/>
            <person name="Padilla G."/>
            <person name="Ferreira P."/>
            <person name="Barriuso J."/>
            <person name="Kellner H."/>
            <person name="Castanera R."/>
            <person name="Alfaro M."/>
            <person name="Ramirez L."/>
            <person name="Pisabarro A.G."/>
            <person name="Kuo A."/>
            <person name="Tritt A."/>
            <person name="Lipzen A."/>
            <person name="He G."/>
            <person name="Yan M."/>
            <person name="Ng V."/>
            <person name="Cullen D."/>
            <person name="Martin F."/>
            <person name="Rosso M.-N."/>
            <person name="Henrissat B."/>
            <person name="Hibbett D."/>
            <person name="Martinez A.T."/>
            <person name="Grigoriev I.V."/>
        </authorList>
    </citation>
    <scope>NUCLEOTIDE SEQUENCE</scope>
    <source>
        <strain evidence="3">CBS 506.95</strain>
    </source>
</reference>
<keyword evidence="4" id="KW-1185">Reference proteome</keyword>
<organism evidence="3 4">
    <name type="scientific">Crepidotus variabilis</name>
    <dbReference type="NCBI Taxonomy" id="179855"/>
    <lineage>
        <taxon>Eukaryota</taxon>
        <taxon>Fungi</taxon>
        <taxon>Dikarya</taxon>
        <taxon>Basidiomycota</taxon>
        <taxon>Agaricomycotina</taxon>
        <taxon>Agaricomycetes</taxon>
        <taxon>Agaricomycetidae</taxon>
        <taxon>Agaricales</taxon>
        <taxon>Agaricineae</taxon>
        <taxon>Crepidotaceae</taxon>
        <taxon>Crepidotus</taxon>
    </lineage>
</organism>
<name>A0A9P6ELF4_9AGAR</name>
<protein>
    <submittedName>
        <fullName evidence="3">Uncharacterized protein</fullName>
    </submittedName>
</protein>
<feature type="region of interest" description="Disordered" evidence="1">
    <location>
        <begin position="308"/>
        <end position="331"/>
    </location>
</feature>